<dbReference type="HOGENOM" id="CLU_293627_0_0_1"/>
<reference evidence="1" key="2">
    <citation type="submission" date="2018-05" db="EMBL/GenBank/DDBJ databases">
        <title>OpunRS2 (Oryza punctata Reference Sequence Version 2).</title>
        <authorList>
            <person name="Zhang J."/>
            <person name="Kudrna D."/>
            <person name="Lee S."/>
            <person name="Talag J."/>
            <person name="Welchert J."/>
            <person name="Wing R.A."/>
        </authorList>
    </citation>
    <scope>NUCLEOTIDE SEQUENCE [LARGE SCALE GENOMIC DNA]</scope>
</reference>
<sequence length="1035" mass="107983">MAGKTPAATLTMQLLVDTKAQRVLYAEGSKDVVDFLLSLLAVPLAGVTKLLTAGAMVGSVGNLYGSVVDKLGAHYDCRGDVKAALLTPTAVLRLDSPADAYNGGSLYRCSGCACSKSCYNFVTKVNGTQCPVCKRKMTTEVSLVEPDDVSGVAKIVTSPATSGEESSSNAGYPPGKVTYTVMDDLTVAPSSTVAAVAALVALGVTDIRGLQEKTVEVGYEEGLAVLKASLQSKTVLTDVFLGARRTAHRRPPMLTNSTKASSDQMSMTLLVDTKAQRVLYAEARKDVVDFLFSLLALPVASAVKLLGKDSMVGCVGNLYLGVEKLDAAYVQPGASKDALLRPVVLSPVATSNSSVLGLPAPPARPAPPPPSKNFFRCNFSYIYEFDGDIRCRGNYVTDASGVNCPSCRGQMATECQYVAPLAAQKVEVDDAAVAAAKGAKGFVQGIVTYTVMDDLTIAPMSSISSIALLNKFAVKDLGALKEQTVQLGYTEGLAILKASLQSKTVLTDDVGDSDPLVAATDDAQSCYFQTKAGAAVLATHKALLATMATETNTSKASGALSMKLLVDTKAQLVLYAEAGKDVVDFLFSLLTLPVGTVLKDSMVGSIGKLYRSVEENVLLAPAGGFCFGNLLQLPATELYRCSASRSGDCYNYVSTVSGLPCQLPHCNGKMTLPVKHVVSSSSTTGSTGGEAAAHAPSAVAGSGFVQGLVTYAIMDDLKVAPMSTITLVKSGVTSIKPLQEKTVQIGYTEAKRVLYAEARKDVVDFLLSLLTLPIASGIKLLGKNSMVGCVGNLYASVEKLDDAFVQADAAKDSLLSPVVLSPAASSNISVLRLPVPSSAQPKSFFRCPNNSYNACRSYVTDTSGTKCPACHNQMLTACTYVAGDPDKNTLNAAAEGAKGGFVQGIVTYTVMDDLTVAPMSSISSITLLNKFAVKDLGALKEQTVQIGYIEGLAILKASLQSKTVLTDAEGVEGGLVEGADAVATAVEVDEHGELTSIVAGGGGGGGGRLVYPDLEAVRRVQDGQRRRRAVVVRFG</sequence>
<evidence type="ECO:0000313" key="1">
    <source>
        <dbReference type="EnsemblPlants" id="OPUNC01G03190.1"/>
    </source>
</evidence>
<accession>A0A0E0JE71</accession>
<evidence type="ECO:0008006" key="3">
    <source>
        <dbReference type="Google" id="ProtNLM"/>
    </source>
</evidence>
<dbReference type="Gramene" id="OPUNC01G03190.1">
    <property type="protein sequence ID" value="OPUNC01G03190.1"/>
    <property type="gene ID" value="OPUNC01G03190"/>
</dbReference>
<dbReference type="Proteomes" id="UP000026962">
    <property type="component" value="Chromosome 1"/>
</dbReference>
<name>A0A0E0JE71_ORYPU</name>
<dbReference type="EnsemblPlants" id="OPUNC01G03190.1">
    <property type="protein sequence ID" value="OPUNC01G03190.1"/>
    <property type="gene ID" value="OPUNC01G03190"/>
</dbReference>
<protein>
    <recommendedName>
        <fullName evidence="3">DUF674 domain-containing protein</fullName>
    </recommendedName>
</protein>
<reference evidence="1" key="1">
    <citation type="submission" date="2015-04" db="UniProtKB">
        <authorList>
            <consortium name="EnsemblPlants"/>
        </authorList>
    </citation>
    <scope>IDENTIFICATION</scope>
</reference>
<dbReference type="Pfam" id="PF05056">
    <property type="entry name" value="DUF674"/>
    <property type="match status" value="3"/>
</dbReference>
<dbReference type="OMA" id="HAVQECA"/>
<organism evidence="1">
    <name type="scientific">Oryza punctata</name>
    <name type="common">Red rice</name>
    <dbReference type="NCBI Taxonomy" id="4537"/>
    <lineage>
        <taxon>Eukaryota</taxon>
        <taxon>Viridiplantae</taxon>
        <taxon>Streptophyta</taxon>
        <taxon>Embryophyta</taxon>
        <taxon>Tracheophyta</taxon>
        <taxon>Spermatophyta</taxon>
        <taxon>Magnoliopsida</taxon>
        <taxon>Liliopsida</taxon>
        <taxon>Poales</taxon>
        <taxon>Poaceae</taxon>
        <taxon>BOP clade</taxon>
        <taxon>Oryzoideae</taxon>
        <taxon>Oryzeae</taxon>
        <taxon>Oryzinae</taxon>
        <taxon>Oryza</taxon>
    </lineage>
</organism>
<evidence type="ECO:0000313" key="2">
    <source>
        <dbReference type="Proteomes" id="UP000026962"/>
    </source>
</evidence>
<dbReference type="InterPro" id="IPR007750">
    <property type="entry name" value="DUF674"/>
</dbReference>
<dbReference type="eggNOG" id="KOG0017">
    <property type="taxonomic scope" value="Eukaryota"/>
</dbReference>
<dbReference type="STRING" id="4537.A0A0E0JE71"/>
<dbReference type="AlphaFoldDB" id="A0A0E0JE71"/>
<dbReference type="PANTHER" id="PTHR33103">
    <property type="entry name" value="OS01G0153900 PROTEIN"/>
    <property type="match status" value="1"/>
</dbReference>
<dbReference type="PANTHER" id="PTHR33103:SF96">
    <property type="entry name" value="OS01G0153900 PROTEIN"/>
    <property type="match status" value="1"/>
</dbReference>
<proteinExistence type="predicted"/>
<keyword evidence="2" id="KW-1185">Reference proteome</keyword>